<reference evidence="4" key="1">
    <citation type="submission" date="2023-06" db="EMBL/GenBank/DDBJ databases">
        <title>Genome-scale phylogeny and comparative genomics of the fungal order Sordariales.</title>
        <authorList>
            <consortium name="Lawrence Berkeley National Laboratory"/>
            <person name="Hensen N."/>
            <person name="Bonometti L."/>
            <person name="Westerberg I."/>
            <person name="Brannstrom I.O."/>
            <person name="Guillou S."/>
            <person name="Cros-Aarteil S."/>
            <person name="Calhoun S."/>
            <person name="Haridas S."/>
            <person name="Kuo A."/>
            <person name="Mondo S."/>
            <person name="Pangilinan J."/>
            <person name="Riley R."/>
            <person name="Labutti K."/>
            <person name="Andreopoulos B."/>
            <person name="Lipzen A."/>
            <person name="Chen C."/>
            <person name="Yanf M."/>
            <person name="Daum C."/>
            <person name="Ng V."/>
            <person name="Clum A."/>
            <person name="Steindorff A."/>
            <person name="Ohm R."/>
            <person name="Martin F."/>
            <person name="Silar P."/>
            <person name="Natvig D."/>
            <person name="Lalanne C."/>
            <person name="Gautier V."/>
            <person name="Ament-Velasquez S.L."/>
            <person name="Kruys A."/>
            <person name="Hutchinson M.I."/>
            <person name="Powell A.J."/>
            <person name="Barry K."/>
            <person name="Miller A.N."/>
            <person name="Grigoriev I.V."/>
            <person name="Debuchy R."/>
            <person name="Gladieux P."/>
            <person name="Thoren M.H."/>
            <person name="Johannesson H."/>
        </authorList>
    </citation>
    <scope>NUCLEOTIDE SEQUENCE</scope>
    <source>
        <strain evidence="4">SMH4607-1</strain>
    </source>
</reference>
<gene>
    <name evidence="4" type="ORF">B0H67DRAFT_673467</name>
</gene>
<dbReference type="InterPro" id="IPR000668">
    <property type="entry name" value="Peptidase_C1A_C"/>
</dbReference>
<feature type="domain" description="Peptidase C1A papain C-terminal" evidence="3">
    <location>
        <begin position="71"/>
        <end position="283"/>
    </location>
</feature>
<dbReference type="PANTHER" id="PTHR12411">
    <property type="entry name" value="CYSTEINE PROTEASE FAMILY C1-RELATED"/>
    <property type="match status" value="1"/>
</dbReference>
<evidence type="ECO:0000313" key="4">
    <source>
        <dbReference type="EMBL" id="KAK0704459.1"/>
    </source>
</evidence>
<dbReference type="Pfam" id="PF00112">
    <property type="entry name" value="Peptidase_C1"/>
    <property type="match status" value="1"/>
</dbReference>
<feature type="signal peptide" evidence="2">
    <location>
        <begin position="1"/>
        <end position="16"/>
    </location>
</feature>
<dbReference type="GO" id="GO:0006508">
    <property type="term" value="P:proteolysis"/>
    <property type="evidence" value="ECO:0007669"/>
    <property type="project" value="InterPro"/>
</dbReference>
<feature type="chain" id="PRO_5041272065" description="Peptidase C1A papain C-terminal domain-containing protein" evidence="2">
    <location>
        <begin position="17"/>
        <end position="638"/>
    </location>
</feature>
<comment type="caution">
    <text evidence="4">The sequence shown here is derived from an EMBL/GenBank/DDBJ whole genome shotgun (WGS) entry which is preliminary data.</text>
</comment>
<dbReference type="EMBL" id="JAUKUA010000007">
    <property type="protein sequence ID" value="KAK0704459.1"/>
    <property type="molecule type" value="Genomic_DNA"/>
</dbReference>
<keyword evidence="2" id="KW-0732">Signal</keyword>
<evidence type="ECO:0000256" key="2">
    <source>
        <dbReference type="SAM" id="SignalP"/>
    </source>
</evidence>
<accession>A0AA39ZVG2</accession>
<dbReference type="SMART" id="SM00645">
    <property type="entry name" value="Pept_C1"/>
    <property type="match status" value="1"/>
</dbReference>
<dbReference type="InterPro" id="IPR038765">
    <property type="entry name" value="Papain-like_cys_pep_sf"/>
</dbReference>
<evidence type="ECO:0000259" key="3">
    <source>
        <dbReference type="SMART" id="SM00645"/>
    </source>
</evidence>
<sequence>MTPVWPWLLCLHPILATPSPYPRQMLWPSPVPASPIPINWTALSPPQYTPPNKTPLYPRGAVPLGRFFRALPAGVDWRNRSGVSYITSVQDQGACQSCWAFAVTALIEAMVRIEHGPWSKRSEADVHDGVGAACESVGNAQETLGFVAGVGVADWACDPYEAMVHGFARCEDREGRATRVPGAQALGGVEDQKRWLDVYGPLVATFYLNADLQAWRPEGEGSVYRWDGEATHAGNHIALVVGYDDVKEAWIIKNSWGPGWGQGGFVYIGYGHANIDNWTKYGLTNVNPDPWSRKRHQSGNMMQSGNGATHRDFELLISSKGAAIGFYHLSRDSTVVQWSVVSQGLIGGGSSSTALAGQPAIIGTSFNRNFHVVGADQNQNVLHWEYSQTTRTWAQVSTITGKEINGFPGLVQSDDSSLVLVVKHSDGTLNEWRYIPSRSAWARTQPPIASGIAQSGPAVVQSNVGLGIYHPESSNGGNLYVVATRADNAMQIFCRQHGNESSWNAGEVFGSGIPLDTPPVMIQDYFDTTDETSIGGFQLVVAVNGSVQHWWRDNRDILARDPASDSQGRWQLVDTVGTGIKHVWSLVQGGFGEMMHMVTEGIDGGISFWEWDEKWAMIETLPELSDKGWRKSEKVTGG</sequence>
<dbReference type="Gene3D" id="3.90.70.10">
    <property type="entry name" value="Cysteine proteinases"/>
    <property type="match status" value="1"/>
</dbReference>
<evidence type="ECO:0000313" key="5">
    <source>
        <dbReference type="Proteomes" id="UP001172102"/>
    </source>
</evidence>
<name>A0AA39ZVG2_9PEZI</name>
<keyword evidence="5" id="KW-1185">Reference proteome</keyword>
<dbReference type="SUPFAM" id="SSF89372">
    <property type="entry name" value="Fucose-specific lectin"/>
    <property type="match status" value="1"/>
</dbReference>
<dbReference type="AlphaFoldDB" id="A0AA39ZVG2"/>
<organism evidence="4 5">
    <name type="scientific">Lasiosphaeris hirsuta</name>
    <dbReference type="NCBI Taxonomy" id="260670"/>
    <lineage>
        <taxon>Eukaryota</taxon>
        <taxon>Fungi</taxon>
        <taxon>Dikarya</taxon>
        <taxon>Ascomycota</taxon>
        <taxon>Pezizomycotina</taxon>
        <taxon>Sordariomycetes</taxon>
        <taxon>Sordariomycetidae</taxon>
        <taxon>Sordariales</taxon>
        <taxon>Lasiosphaeriaceae</taxon>
        <taxon>Lasiosphaeris</taxon>
    </lineage>
</organism>
<dbReference type="SUPFAM" id="SSF54001">
    <property type="entry name" value="Cysteine proteinases"/>
    <property type="match status" value="1"/>
</dbReference>
<dbReference type="Proteomes" id="UP001172102">
    <property type="component" value="Unassembled WGS sequence"/>
</dbReference>
<dbReference type="GO" id="GO:0008234">
    <property type="term" value="F:cysteine-type peptidase activity"/>
    <property type="evidence" value="ECO:0007669"/>
    <property type="project" value="InterPro"/>
</dbReference>
<comment type="similarity">
    <text evidence="1">Belongs to the peptidase C1 family.</text>
</comment>
<evidence type="ECO:0000256" key="1">
    <source>
        <dbReference type="ARBA" id="ARBA00008455"/>
    </source>
</evidence>
<protein>
    <recommendedName>
        <fullName evidence="3">Peptidase C1A papain C-terminal domain-containing protein</fullName>
    </recommendedName>
</protein>
<dbReference type="InterPro" id="IPR013128">
    <property type="entry name" value="Peptidase_C1A"/>
</dbReference>
<proteinExistence type="inferred from homology"/>